<dbReference type="PROSITE" id="PS00092">
    <property type="entry name" value="N6_MTASE"/>
    <property type="match status" value="1"/>
</dbReference>
<evidence type="ECO:0000256" key="3">
    <source>
        <dbReference type="ARBA" id="ARBA00022679"/>
    </source>
</evidence>
<evidence type="ECO:0000256" key="2">
    <source>
        <dbReference type="ARBA" id="ARBA00022603"/>
    </source>
</evidence>
<dbReference type="Pfam" id="PF07669">
    <property type="entry name" value="Eco57I"/>
    <property type="match status" value="1"/>
</dbReference>
<keyword evidence="6" id="KW-0238">DNA-binding</keyword>
<dbReference type="Pfam" id="PF12950">
    <property type="entry name" value="TaqI_C"/>
    <property type="match status" value="1"/>
</dbReference>
<reference evidence="11" key="1">
    <citation type="submission" date="2017-09" db="EMBL/GenBank/DDBJ databases">
        <title>Depth-based differentiation of microbial function through sediment-hosted aquifers and enrichment of novel symbionts in the deep terrestrial subsurface.</title>
        <authorList>
            <person name="Probst A.J."/>
            <person name="Ladd B."/>
            <person name="Jarett J.K."/>
            <person name="Geller-Mcgrath D.E."/>
            <person name="Sieber C.M.K."/>
            <person name="Emerson J.B."/>
            <person name="Anantharaman K."/>
            <person name="Thomas B.C."/>
            <person name="Malmstrom R."/>
            <person name="Stieglmeier M."/>
            <person name="Klingl A."/>
            <person name="Woyke T."/>
            <person name="Ryan C.M."/>
            <person name="Banfield J.F."/>
        </authorList>
    </citation>
    <scope>NUCLEOTIDE SEQUENCE [LARGE SCALE GENOMIC DNA]</scope>
</reference>
<feature type="domain" description="TaqI-like C-terminal specificity" evidence="9">
    <location>
        <begin position="963"/>
        <end position="1086"/>
    </location>
</feature>
<dbReference type="PRINTS" id="PR00507">
    <property type="entry name" value="N12N6MTFRASE"/>
</dbReference>
<accession>A0A2M8KC28</accession>
<dbReference type="GO" id="GO:0032259">
    <property type="term" value="P:methylation"/>
    <property type="evidence" value="ECO:0007669"/>
    <property type="project" value="UniProtKB-KW"/>
</dbReference>
<protein>
    <recommendedName>
        <fullName evidence="1">site-specific DNA-methyltransferase (adenine-specific)</fullName>
        <ecNumber evidence="1">2.1.1.72</ecNumber>
    </recommendedName>
</protein>
<keyword evidence="4" id="KW-0949">S-adenosyl-L-methionine</keyword>
<proteinExistence type="predicted"/>
<evidence type="ECO:0000256" key="7">
    <source>
        <dbReference type="ARBA" id="ARBA00047942"/>
    </source>
</evidence>
<dbReference type="InterPro" id="IPR029063">
    <property type="entry name" value="SAM-dependent_MTases_sf"/>
</dbReference>
<dbReference type="PANTHER" id="PTHR33841:SF1">
    <property type="entry name" value="DNA METHYLTRANSFERASE A"/>
    <property type="match status" value="1"/>
</dbReference>
<dbReference type="AlphaFoldDB" id="A0A2M8KC28"/>
<dbReference type="InterPro" id="IPR025931">
    <property type="entry name" value="TaqI_C"/>
</dbReference>
<keyword evidence="5" id="KW-0680">Restriction system</keyword>
<evidence type="ECO:0000259" key="8">
    <source>
        <dbReference type="Pfam" id="PF07669"/>
    </source>
</evidence>
<feature type="domain" description="Type II methyltransferase M.TaqI-like" evidence="8">
    <location>
        <begin position="569"/>
        <end position="850"/>
    </location>
</feature>
<dbReference type="InterPro" id="IPR011639">
    <property type="entry name" value="MethylTrfase_TaqI-like_dom"/>
</dbReference>
<comment type="caution">
    <text evidence="10">The sequence shown here is derived from an EMBL/GenBank/DDBJ whole genome shotgun (WGS) entry which is preliminary data.</text>
</comment>
<dbReference type="GO" id="GO:0009007">
    <property type="term" value="F:site-specific DNA-methyltransferase (adenine-specific) activity"/>
    <property type="evidence" value="ECO:0007669"/>
    <property type="project" value="UniProtKB-EC"/>
</dbReference>
<dbReference type="SUPFAM" id="SSF53335">
    <property type="entry name" value="S-adenosyl-L-methionine-dependent methyltransferases"/>
    <property type="match status" value="1"/>
</dbReference>
<name>A0A2M8KC28_9BACT</name>
<comment type="catalytic activity">
    <reaction evidence="7">
        <text>a 2'-deoxyadenosine in DNA + S-adenosyl-L-methionine = an N(6)-methyl-2'-deoxyadenosine in DNA + S-adenosyl-L-homocysteine + H(+)</text>
        <dbReference type="Rhea" id="RHEA:15197"/>
        <dbReference type="Rhea" id="RHEA-COMP:12418"/>
        <dbReference type="Rhea" id="RHEA-COMP:12419"/>
        <dbReference type="ChEBI" id="CHEBI:15378"/>
        <dbReference type="ChEBI" id="CHEBI:57856"/>
        <dbReference type="ChEBI" id="CHEBI:59789"/>
        <dbReference type="ChEBI" id="CHEBI:90615"/>
        <dbReference type="ChEBI" id="CHEBI:90616"/>
        <dbReference type="EC" id="2.1.1.72"/>
    </reaction>
</comment>
<dbReference type="PANTHER" id="PTHR33841">
    <property type="entry name" value="DNA METHYLTRANSFERASE YEEA-RELATED"/>
    <property type="match status" value="1"/>
</dbReference>
<dbReference type="EC" id="2.1.1.72" evidence="1"/>
<dbReference type="Gene3D" id="3.40.50.150">
    <property type="entry name" value="Vaccinia Virus protein VP39"/>
    <property type="match status" value="1"/>
</dbReference>
<dbReference type="InterPro" id="IPR050953">
    <property type="entry name" value="N4_N6_ade-DNA_methylase"/>
</dbReference>
<dbReference type="GO" id="GO:0003677">
    <property type="term" value="F:DNA binding"/>
    <property type="evidence" value="ECO:0007669"/>
    <property type="project" value="UniProtKB-KW"/>
</dbReference>
<dbReference type="EMBL" id="PFDX01000022">
    <property type="protein sequence ID" value="PJE57453.1"/>
    <property type="molecule type" value="Genomic_DNA"/>
</dbReference>
<dbReference type="InterPro" id="IPR002052">
    <property type="entry name" value="DNA_methylase_N6_adenine_CS"/>
</dbReference>
<evidence type="ECO:0000256" key="1">
    <source>
        <dbReference type="ARBA" id="ARBA00011900"/>
    </source>
</evidence>
<organism evidence="10 11">
    <name type="scientific">Candidatus Portnoybacteria bacterium CG10_big_fil_rev_8_21_14_0_10_38_18</name>
    <dbReference type="NCBI Taxonomy" id="1974813"/>
    <lineage>
        <taxon>Bacteria</taxon>
        <taxon>Candidatus Portnoyibacteriota</taxon>
    </lineage>
</organism>
<evidence type="ECO:0000313" key="11">
    <source>
        <dbReference type="Proteomes" id="UP000231648"/>
    </source>
</evidence>
<gene>
    <name evidence="10" type="ORF">COU82_01920</name>
</gene>
<evidence type="ECO:0000256" key="5">
    <source>
        <dbReference type="ARBA" id="ARBA00022747"/>
    </source>
</evidence>
<evidence type="ECO:0000256" key="4">
    <source>
        <dbReference type="ARBA" id="ARBA00022691"/>
    </source>
</evidence>
<dbReference type="Proteomes" id="UP000231648">
    <property type="component" value="Unassembled WGS sequence"/>
</dbReference>
<keyword evidence="3" id="KW-0808">Transferase</keyword>
<keyword evidence="2" id="KW-0489">Methyltransferase</keyword>
<dbReference type="GO" id="GO:0009307">
    <property type="term" value="P:DNA restriction-modification system"/>
    <property type="evidence" value="ECO:0007669"/>
    <property type="project" value="UniProtKB-KW"/>
</dbReference>
<sequence>MNEAKSILESIIGNFAVDKFNRFFREKSQQFVQREENYSHHNDNNFINGFKIGEINFPDIDSLLVCAFKVTKPLSERAGKKAQYEKAKNILKSTENQRFSSGIFIYYNTSGNFRFSLVYPESIGTRRQWNNFRRFTYFVDRELTNKTFKQRVGQGDFSSLERIKEAFSVEKVTKDFYKEIAYWYFWACKISQPPEGATKQENGKEMFIIRLITRIVFVWFMRQKDSLLPDILFDKERFGEILNDFSPESSTYYKAILQNLFFATLSTEVTKRKFRSEFRAKSGWNEDFGNQYVYRYYDLFQKPERIESYFEQIPFLNGGLFECLDDKDNDNYIDGFTERKKYQPIMPNFLFFGNERAVDLNSDFGTKNKSYKVRGLIDILSSYNFTIDENTPDDQDVALDPELLGRVFENLLASFNPETSTTARKATGSYYTPREIVDYMVTESLKAYFKTHLEGIENIDEKMETLFSNVSEENPFGSSETKRIVELIESVKIVDPAVGSGAFPMGALNKLVFILGKIDPGNQLWKQAQLDAAEFIPDPQVRRNTKNQIEEFFIGKNADYGRKLYLIQKCIYGVDIQQIAVEIAKLRFFISLMVDEKIEGQKENHGIEPLPNLDFKLMRGNSLIEYGSPDLIVKGKDEEKNKLIDSYFDMKEKYFFTSDHKIKKELFDNINNTIIQLANYNYQKQYDEENKRLEGFKAQSKLFGTLAGENLTFEDNRPEVKRLSKKLIEVEEKLIKSGMDHFEWHLYFNEVFEKGGFDIVIANPPYVRVHKQNKEQKEVLKRVFTSPHKDFDIYIVFIEQAMRLLKENGVLCFITPDKYLIREYGEKIRKYLFNYQLVEFYDVSRANDLFGAAVYPLITIVKKKHEKGKTKVRITDSIAHIRNPKTDYLHPQIKWEENGLIELIQAGDLDIINKIFSQSDKLKDFVEKDIFCGTPRAKDYYNWAKGLTTTSGQQRIRVLVCQNLRPYKIDHSLLVRTLGEKIKSPFFDNSTKLISHDRWNDFQSNPKILIRGNDTRITAVIDNESSVFIGIYAIKFSGENKRKYIKYTLALLNSNLYQWIFLKQNPSLKIGGSYFSINASQILRLPFKQPPDEIFKQFDIIIDELLSKIYSDNFHIEQYQKQIDQMVYKLYGLTQEEIAIVEGKQ</sequence>
<evidence type="ECO:0000313" key="10">
    <source>
        <dbReference type="EMBL" id="PJE57453.1"/>
    </source>
</evidence>
<dbReference type="SUPFAM" id="SSF116734">
    <property type="entry name" value="DNA methylase specificity domain"/>
    <property type="match status" value="1"/>
</dbReference>
<evidence type="ECO:0000259" key="9">
    <source>
        <dbReference type="Pfam" id="PF12950"/>
    </source>
</evidence>
<evidence type="ECO:0000256" key="6">
    <source>
        <dbReference type="ARBA" id="ARBA00023125"/>
    </source>
</evidence>